<gene>
    <name evidence="1" type="ORF">LCDPAC01_00930</name>
</gene>
<organism evidence="1">
    <name type="scientific">Pithovirus LCDPAC01</name>
    <dbReference type="NCBI Taxonomy" id="2506600"/>
    <lineage>
        <taxon>Viruses</taxon>
        <taxon>Pithoviruses</taxon>
    </lineage>
</organism>
<sequence length="237" mass="27820">MSATPKVEDKYNSDDSQYYIFQNVIQPSKRRKPTVIEERLNSLDISEHIKQGCFIALADFRKKHHISSFKVKSQNEIIYSCVWKAYYDNNVVVDPKFVLKLLEFKNKDISTDQASNKYLADIRPKPSDFVAFYIDRYISLCEEAKHTFGYERSDIINAAVNFIDKITVEISTNKQVTDWLQSNMLTNTVIGMLSFYIIKLLRNKSWRNDLWSKSCYLTRICIKTHMDNFELNYNSAL</sequence>
<evidence type="ECO:0000313" key="1">
    <source>
        <dbReference type="EMBL" id="QBK84612.1"/>
    </source>
</evidence>
<name>A0A481YP79_9VIRU</name>
<reference evidence="1" key="1">
    <citation type="journal article" date="2019" name="MBio">
        <title>Virus Genomes from Deep Sea Sediments Expand the Ocean Megavirome and Support Independent Origins of Viral Gigantism.</title>
        <authorList>
            <person name="Backstrom D."/>
            <person name="Yutin N."/>
            <person name="Jorgensen S.L."/>
            <person name="Dharamshi J."/>
            <person name="Homa F."/>
            <person name="Zaremba-Niedwiedzka K."/>
            <person name="Spang A."/>
            <person name="Wolf Y.I."/>
            <person name="Koonin E.V."/>
            <person name="Ettema T.J."/>
        </authorList>
    </citation>
    <scope>NUCLEOTIDE SEQUENCE</scope>
</reference>
<protein>
    <submittedName>
        <fullName evidence="1">Uncharacterized protein</fullName>
    </submittedName>
</protein>
<dbReference type="EMBL" id="MK500281">
    <property type="protein sequence ID" value="QBK84612.1"/>
    <property type="molecule type" value="Genomic_DNA"/>
</dbReference>
<accession>A0A481YP79</accession>
<proteinExistence type="predicted"/>